<dbReference type="Gene3D" id="3.40.50.2300">
    <property type="match status" value="1"/>
</dbReference>
<proteinExistence type="predicted"/>
<evidence type="ECO:0000256" key="1">
    <source>
        <dbReference type="ARBA" id="ARBA00022553"/>
    </source>
</evidence>
<evidence type="ECO:0000256" key="5">
    <source>
        <dbReference type="ARBA" id="ARBA00023163"/>
    </source>
</evidence>
<dbReference type="PROSITE" id="PS50043">
    <property type="entry name" value="HTH_LUXR_2"/>
    <property type="match status" value="1"/>
</dbReference>
<dbReference type="InterPro" id="IPR000792">
    <property type="entry name" value="Tscrpt_reg_LuxR_C"/>
</dbReference>
<protein>
    <recommendedName>
        <fullName evidence="9">Two-component transcriptional response regulator, LuxR family</fullName>
    </recommendedName>
</protein>
<dbReference type="InterPro" id="IPR011006">
    <property type="entry name" value="CheY-like_superfamily"/>
</dbReference>
<dbReference type="PANTHER" id="PTHR43214:SF3">
    <property type="entry name" value="RESPONSE REGULATOR UVRY"/>
    <property type="match status" value="1"/>
</dbReference>
<sequence length="215" mass="24099">MINVLLADDHDLVRMGMRRLLEDVDELCVAAEATTGEEAVTLCREQDIHVVLMDINMPGMGGLEATKKILQRNDATKIIVVTMSDDEIVAQRILKLGASGYVTKGCKITEIVHAIREVMANRRYITPEIAQQLALANTKSEQEQSSFHELSERELQVMMMILDGKKTNEISDSLCLSPKTISTYRTRLFTKLDIQSDVELTRLAINHGIILTNDK</sequence>
<dbReference type="InterPro" id="IPR001789">
    <property type="entry name" value="Sig_transdc_resp-reg_receiver"/>
</dbReference>
<evidence type="ECO:0000313" key="8">
    <source>
        <dbReference type="EMBL" id="VAW98344.1"/>
    </source>
</evidence>
<dbReference type="SMART" id="SM00421">
    <property type="entry name" value="HTH_LUXR"/>
    <property type="match status" value="1"/>
</dbReference>
<organism evidence="8">
    <name type="scientific">hydrothermal vent metagenome</name>
    <dbReference type="NCBI Taxonomy" id="652676"/>
    <lineage>
        <taxon>unclassified sequences</taxon>
        <taxon>metagenomes</taxon>
        <taxon>ecological metagenomes</taxon>
    </lineage>
</organism>
<evidence type="ECO:0000256" key="2">
    <source>
        <dbReference type="ARBA" id="ARBA00023012"/>
    </source>
</evidence>
<dbReference type="InterPro" id="IPR058245">
    <property type="entry name" value="NreC/VraR/RcsB-like_REC"/>
</dbReference>
<keyword evidence="1" id="KW-0597">Phosphoprotein</keyword>
<dbReference type="CDD" id="cd06170">
    <property type="entry name" value="LuxR_C_like"/>
    <property type="match status" value="1"/>
</dbReference>
<evidence type="ECO:0000256" key="3">
    <source>
        <dbReference type="ARBA" id="ARBA00023015"/>
    </source>
</evidence>
<reference evidence="8" key="1">
    <citation type="submission" date="2018-06" db="EMBL/GenBank/DDBJ databases">
        <authorList>
            <person name="Zhirakovskaya E."/>
        </authorList>
    </citation>
    <scope>NUCLEOTIDE SEQUENCE</scope>
</reference>
<feature type="domain" description="HTH luxR-type" evidence="6">
    <location>
        <begin position="143"/>
        <end position="208"/>
    </location>
</feature>
<name>A0A3B1AWH7_9ZZZZ</name>
<dbReference type="PRINTS" id="PR00038">
    <property type="entry name" value="HTHLUXR"/>
</dbReference>
<dbReference type="CDD" id="cd17535">
    <property type="entry name" value="REC_NarL-like"/>
    <property type="match status" value="1"/>
</dbReference>
<keyword evidence="2" id="KW-0902">Two-component regulatory system</keyword>
<dbReference type="AlphaFoldDB" id="A0A3B1AWH7"/>
<dbReference type="Pfam" id="PF00196">
    <property type="entry name" value="GerE"/>
    <property type="match status" value="1"/>
</dbReference>
<evidence type="ECO:0000259" key="7">
    <source>
        <dbReference type="PROSITE" id="PS50110"/>
    </source>
</evidence>
<keyword evidence="5" id="KW-0804">Transcription</keyword>
<dbReference type="InterPro" id="IPR039420">
    <property type="entry name" value="WalR-like"/>
</dbReference>
<keyword evidence="4" id="KW-0238">DNA-binding</keyword>
<evidence type="ECO:0008006" key="9">
    <source>
        <dbReference type="Google" id="ProtNLM"/>
    </source>
</evidence>
<dbReference type="SMART" id="SM00448">
    <property type="entry name" value="REC"/>
    <property type="match status" value="1"/>
</dbReference>
<dbReference type="PROSITE" id="PS00622">
    <property type="entry name" value="HTH_LUXR_1"/>
    <property type="match status" value="1"/>
</dbReference>
<dbReference type="GO" id="GO:0003677">
    <property type="term" value="F:DNA binding"/>
    <property type="evidence" value="ECO:0007669"/>
    <property type="project" value="UniProtKB-KW"/>
</dbReference>
<accession>A0A3B1AWH7</accession>
<dbReference type="GO" id="GO:0006355">
    <property type="term" value="P:regulation of DNA-templated transcription"/>
    <property type="evidence" value="ECO:0007669"/>
    <property type="project" value="InterPro"/>
</dbReference>
<dbReference type="Pfam" id="PF00072">
    <property type="entry name" value="Response_reg"/>
    <property type="match status" value="1"/>
</dbReference>
<evidence type="ECO:0000259" key="6">
    <source>
        <dbReference type="PROSITE" id="PS50043"/>
    </source>
</evidence>
<dbReference type="GO" id="GO:0000160">
    <property type="term" value="P:phosphorelay signal transduction system"/>
    <property type="evidence" value="ECO:0007669"/>
    <property type="project" value="UniProtKB-KW"/>
</dbReference>
<dbReference type="SUPFAM" id="SSF52172">
    <property type="entry name" value="CheY-like"/>
    <property type="match status" value="1"/>
</dbReference>
<dbReference type="SUPFAM" id="SSF46894">
    <property type="entry name" value="C-terminal effector domain of the bipartite response regulators"/>
    <property type="match status" value="1"/>
</dbReference>
<evidence type="ECO:0000256" key="4">
    <source>
        <dbReference type="ARBA" id="ARBA00023125"/>
    </source>
</evidence>
<dbReference type="PROSITE" id="PS50110">
    <property type="entry name" value="RESPONSE_REGULATORY"/>
    <property type="match status" value="1"/>
</dbReference>
<keyword evidence="3" id="KW-0805">Transcription regulation</keyword>
<dbReference type="PANTHER" id="PTHR43214">
    <property type="entry name" value="TWO-COMPONENT RESPONSE REGULATOR"/>
    <property type="match status" value="1"/>
</dbReference>
<feature type="domain" description="Response regulatory" evidence="7">
    <location>
        <begin position="3"/>
        <end position="119"/>
    </location>
</feature>
<dbReference type="InterPro" id="IPR016032">
    <property type="entry name" value="Sig_transdc_resp-reg_C-effctor"/>
</dbReference>
<dbReference type="EMBL" id="UOFR01000058">
    <property type="protein sequence ID" value="VAW98344.1"/>
    <property type="molecule type" value="Genomic_DNA"/>
</dbReference>
<gene>
    <name evidence="8" type="ORF">MNBD_GAMMA21-1406</name>
</gene>